<reference evidence="1" key="2">
    <citation type="journal article" date="2015" name="Data Brief">
        <title>Shoot transcriptome of the giant reed, Arundo donax.</title>
        <authorList>
            <person name="Barrero R.A."/>
            <person name="Guerrero F.D."/>
            <person name="Moolhuijzen P."/>
            <person name="Goolsby J.A."/>
            <person name="Tidwell J."/>
            <person name="Bellgard S.E."/>
            <person name="Bellgard M.I."/>
        </authorList>
    </citation>
    <scope>NUCLEOTIDE SEQUENCE</scope>
    <source>
        <tissue evidence="1">Shoot tissue taken approximately 20 cm above the soil surface</tissue>
    </source>
</reference>
<keyword evidence="1" id="KW-0645">Protease</keyword>
<evidence type="ECO:0000313" key="1">
    <source>
        <dbReference type="EMBL" id="JAD94509.1"/>
    </source>
</evidence>
<organism evidence="1">
    <name type="scientific">Arundo donax</name>
    <name type="common">Giant reed</name>
    <name type="synonym">Donax arundinaceus</name>
    <dbReference type="NCBI Taxonomy" id="35708"/>
    <lineage>
        <taxon>Eukaryota</taxon>
        <taxon>Viridiplantae</taxon>
        <taxon>Streptophyta</taxon>
        <taxon>Embryophyta</taxon>
        <taxon>Tracheophyta</taxon>
        <taxon>Spermatophyta</taxon>
        <taxon>Magnoliopsida</taxon>
        <taxon>Liliopsida</taxon>
        <taxon>Poales</taxon>
        <taxon>Poaceae</taxon>
        <taxon>PACMAD clade</taxon>
        <taxon>Arundinoideae</taxon>
        <taxon>Arundineae</taxon>
        <taxon>Arundo</taxon>
    </lineage>
</organism>
<name>A0A0A9E118_ARUDO</name>
<dbReference type="GO" id="GO:0008233">
    <property type="term" value="F:peptidase activity"/>
    <property type="evidence" value="ECO:0007669"/>
    <property type="project" value="UniProtKB-KW"/>
</dbReference>
<dbReference type="EMBL" id="GBRH01203386">
    <property type="protein sequence ID" value="JAD94509.1"/>
    <property type="molecule type" value="Transcribed_RNA"/>
</dbReference>
<dbReference type="EMBL" id="GBRH01277007">
    <property type="protein sequence ID" value="JAD20888.1"/>
    <property type="molecule type" value="Transcribed_RNA"/>
</dbReference>
<reference evidence="1" key="1">
    <citation type="submission" date="2014-09" db="EMBL/GenBank/DDBJ databases">
        <authorList>
            <person name="Magalhaes I.L.F."/>
            <person name="Oliveira U."/>
            <person name="Santos F.R."/>
            <person name="Vidigal T.H.D.A."/>
            <person name="Brescovit A.D."/>
            <person name="Santos A.J."/>
        </authorList>
    </citation>
    <scope>NUCLEOTIDE SEQUENCE</scope>
    <source>
        <tissue evidence="1">Shoot tissue taken approximately 20 cm above the soil surface</tissue>
    </source>
</reference>
<accession>A0A0A9E118</accession>
<dbReference type="GO" id="GO:0006508">
    <property type="term" value="P:proteolysis"/>
    <property type="evidence" value="ECO:0007669"/>
    <property type="project" value="UniProtKB-KW"/>
</dbReference>
<keyword evidence="1" id="KW-0378">Hydrolase</keyword>
<protein>
    <submittedName>
        <fullName evidence="1">26S protease regulatory subunit S10B</fullName>
    </submittedName>
</protein>
<sequence>MHVSISLALSSWMKSMPLVDEDLARVQVQIVRFKGH</sequence>
<proteinExistence type="predicted"/>
<dbReference type="AlphaFoldDB" id="A0A0A9E118"/>